<proteinExistence type="predicted"/>
<name>K4MVJ5_9CLOS</name>
<dbReference type="EMBL" id="JX513891">
    <property type="protein sequence ID" value="AFV34740.1"/>
    <property type="molecule type" value="Genomic_RNA"/>
</dbReference>
<protein>
    <submittedName>
        <fullName evidence="1">19 kDa protein</fullName>
    </submittedName>
</protein>
<sequence>MMEICAQNPEALVLLRTNQNTTLLVVKSDDEVNLPKLLICGYLRVSHRGDVTGCNREDIIKDFEGAHHTVIRSRTVQYDYESAVKEYNNADCVVKFFLETGDVFWFFLQSDIKGRAARHLRTFFEANNFFFGSHCGTMEYCLKQVLIETESVIESFCEERNR</sequence>
<accession>K4MVJ5</accession>
<reference evidence="1" key="1">
    <citation type="submission" date="2012-08" db="EMBL/GenBank/DDBJ databases">
        <title>Detection of grapevine and tree fruit viruses by next generation sequencing.</title>
        <authorList>
            <person name="Rott M.E."/>
            <person name="Belton M."/>
            <person name="Saeed H."/>
        </authorList>
    </citation>
    <scope>NUCLEOTIDE SEQUENCE</scope>
    <source>
        <strain evidence="1">GLV2 1050-02</strain>
    </source>
</reference>
<gene>
    <name evidence="1" type="primary">ORF7</name>
</gene>
<organism evidence="1">
    <name type="scientific">Grapevine leafroll-associated virus 2</name>
    <dbReference type="NCBI Taxonomy" id="64003"/>
    <lineage>
        <taxon>Viruses</taxon>
        <taxon>Riboviria</taxon>
        <taxon>Orthornavirae</taxon>
        <taxon>Kitrinoviricota</taxon>
        <taxon>Alsuviricetes</taxon>
        <taxon>Martellivirales</taxon>
        <taxon>Closteroviridae</taxon>
        <taxon>Closterovirus</taxon>
        <taxon>Closterovirus vitis</taxon>
    </lineage>
</organism>
<evidence type="ECO:0000313" key="1">
    <source>
        <dbReference type="EMBL" id="AFV34740.1"/>
    </source>
</evidence>